<keyword evidence="3" id="KW-0238">DNA-binding</keyword>
<evidence type="ECO:0000256" key="3">
    <source>
        <dbReference type="ARBA" id="ARBA00023125"/>
    </source>
</evidence>
<dbReference type="InterPro" id="IPR046335">
    <property type="entry name" value="LacI/GalR-like_sensor"/>
</dbReference>
<comment type="caution">
    <text evidence="6">The sequence shown here is derived from an EMBL/GenBank/DDBJ whole genome shotgun (WGS) entry which is preliminary data.</text>
</comment>
<proteinExistence type="predicted"/>
<dbReference type="Pfam" id="PF13377">
    <property type="entry name" value="Peripla_BP_3"/>
    <property type="match status" value="1"/>
</dbReference>
<dbReference type="InterPro" id="IPR028082">
    <property type="entry name" value="Peripla_BP_I"/>
</dbReference>
<evidence type="ECO:0000256" key="1">
    <source>
        <dbReference type="ARBA" id="ARBA00022491"/>
    </source>
</evidence>
<evidence type="ECO:0000313" key="7">
    <source>
        <dbReference type="Proteomes" id="UP000236151"/>
    </source>
</evidence>
<keyword evidence="7" id="KW-1185">Reference proteome</keyword>
<dbReference type="Gene3D" id="1.10.260.40">
    <property type="entry name" value="lambda repressor-like DNA-binding domains"/>
    <property type="match status" value="1"/>
</dbReference>
<dbReference type="PANTHER" id="PTHR30146:SF148">
    <property type="entry name" value="HTH-TYPE TRANSCRIPTIONAL REPRESSOR PURR-RELATED"/>
    <property type="match status" value="1"/>
</dbReference>
<organism evidence="6 7">
    <name type="scientific">Clostridium thermosuccinogenes</name>
    <dbReference type="NCBI Taxonomy" id="84032"/>
    <lineage>
        <taxon>Bacteria</taxon>
        <taxon>Bacillati</taxon>
        <taxon>Bacillota</taxon>
        <taxon>Clostridia</taxon>
        <taxon>Eubacteriales</taxon>
        <taxon>Clostridiaceae</taxon>
        <taxon>Clostridium</taxon>
    </lineage>
</organism>
<dbReference type="Gene3D" id="3.40.50.2300">
    <property type="match status" value="2"/>
</dbReference>
<dbReference type="Proteomes" id="UP000236151">
    <property type="component" value="Unassembled WGS sequence"/>
</dbReference>
<dbReference type="RefSeq" id="WP_103083309.1">
    <property type="nucleotide sequence ID" value="NZ_CP021850.1"/>
</dbReference>
<gene>
    <name evidence="6" type="ORF">CDQ84_19075</name>
</gene>
<dbReference type="GO" id="GO:0000976">
    <property type="term" value="F:transcription cis-regulatory region binding"/>
    <property type="evidence" value="ECO:0007669"/>
    <property type="project" value="TreeGrafter"/>
</dbReference>
<dbReference type="SUPFAM" id="SSF53822">
    <property type="entry name" value="Periplasmic binding protein-like I"/>
    <property type="match status" value="1"/>
</dbReference>
<dbReference type="InterPro" id="IPR000843">
    <property type="entry name" value="HTH_LacI"/>
</dbReference>
<dbReference type="PROSITE" id="PS50932">
    <property type="entry name" value="HTH_LACI_2"/>
    <property type="match status" value="1"/>
</dbReference>
<dbReference type="CDD" id="cd01392">
    <property type="entry name" value="HTH_LacI"/>
    <property type="match status" value="1"/>
</dbReference>
<feature type="domain" description="HTH lacI-type" evidence="5">
    <location>
        <begin position="5"/>
        <end position="59"/>
    </location>
</feature>
<evidence type="ECO:0000259" key="5">
    <source>
        <dbReference type="PROSITE" id="PS50932"/>
    </source>
</evidence>
<evidence type="ECO:0000313" key="6">
    <source>
        <dbReference type="EMBL" id="PNT91882.1"/>
    </source>
</evidence>
<dbReference type="AlphaFoldDB" id="A0A2K2EZD0"/>
<dbReference type="PANTHER" id="PTHR30146">
    <property type="entry name" value="LACI-RELATED TRANSCRIPTIONAL REPRESSOR"/>
    <property type="match status" value="1"/>
</dbReference>
<dbReference type="CDD" id="cd19974">
    <property type="entry name" value="PBP1_LacI-like"/>
    <property type="match status" value="1"/>
</dbReference>
<keyword evidence="4" id="KW-0804">Transcription</keyword>
<dbReference type="KEGG" id="cthd:CDO33_11725"/>
<reference evidence="6 7" key="1">
    <citation type="submission" date="2017-06" db="EMBL/GenBank/DDBJ databases">
        <title>Investigating the central metabolism of Clostridium thermosuccinogenes.</title>
        <authorList>
            <person name="Koendjbiharie J.G."/>
            <person name="van Kranenburg R."/>
        </authorList>
    </citation>
    <scope>NUCLEOTIDE SEQUENCE [LARGE SCALE GENOMIC DNA]</scope>
    <source>
        <strain evidence="6 7">DSM 5806</strain>
    </source>
</reference>
<keyword evidence="1" id="KW-0678">Repressor</keyword>
<keyword evidence="2" id="KW-0805">Transcription regulation</keyword>
<accession>A0A2K2EZD0</accession>
<protein>
    <submittedName>
        <fullName evidence="6">Transcriptional regulator</fullName>
    </submittedName>
</protein>
<evidence type="ECO:0000256" key="2">
    <source>
        <dbReference type="ARBA" id="ARBA00023015"/>
    </source>
</evidence>
<dbReference type="InterPro" id="IPR010982">
    <property type="entry name" value="Lambda_DNA-bd_dom_sf"/>
</dbReference>
<dbReference type="SUPFAM" id="SSF47413">
    <property type="entry name" value="lambda repressor-like DNA-binding domains"/>
    <property type="match status" value="1"/>
</dbReference>
<dbReference type="SMART" id="SM00354">
    <property type="entry name" value="HTH_LACI"/>
    <property type="match status" value="1"/>
</dbReference>
<dbReference type="EMBL" id="NIOJ01000125">
    <property type="protein sequence ID" value="PNT91882.1"/>
    <property type="molecule type" value="Genomic_DNA"/>
</dbReference>
<dbReference type="GO" id="GO:0003700">
    <property type="term" value="F:DNA-binding transcription factor activity"/>
    <property type="evidence" value="ECO:0007669"/>
    <property type="project" value="TreeGrafter"/>
</dbReference>
<dbReference type="OrthoDB" id="43195at2"/>
<name>A0A2K2EZD0_9CLOT</name>
<sequence length="339" mass="39430">MKKVVTMQDIANKLNVSCVTVSKALNDKDGVSEELKSKIKKLAEEMGYRYNTHAKSVKEGLSYNIGIIVSERFMDMNEIGRPFYMNFYQHISKMLERHQYAGILHILTQEDEEKAHLPRIYYEQKVDGFIILGQVSKKYIEMLQNIDIPVIYLDFYDDHIDTDLIVTDNFYGAYQITNYLIHNGHRKIAYVGNIYATSSIQDRFLGYYKALLEHRLELDMNYIINDRDESGKFIELDLKEKNMPTAYVCNCDRVAFNLISKLNEMGYKVPDDISVVGFDNDIFSTISNPKLTTVEVDMHEMSRLAVEYIVKKVRNNDLKCGRILIKGKIIYRDSVKKIE</sequence>
<evidence type="ECO:0000256" key="4">
    <source>
        <dbReference type="ARBA" id="ARBA00023163"/>
    </source>
</evidence>
<dbReference type="Pfam" id="PF00356">
    <property type="entry name" value="LacI"/>
    <property type="match status" value="1"/>
</dbReference>